<dbReference type="InterPro" id="IPR006029">
    <property type="entry name" value="Neurotrans-gated_channel_TM"/>
</dbReference>
<sequence length="344" mass="39836">MKYFSQDYSLTVYLRQHWKDRRLQFESFPLNQDASTDSENFNTTDNENATRTTDVYINHLELDTRLMDKVWYPDTFFINERHAKFHEITVPNKLMHIFSNGTVFYSMRLSMTLTCHMTLSHYPFDRQVCPLTLGSCKIAHKIFNGSIIEFSCCCEKLNMGSFSCRQVSLYLARAYGYYLAQVYIPSVLIVILSWVNFWLDIDAIPARISLGLLSVLTMTTMSVGTRSSLPRVSYIKAIDVWTAACLLFVFSALLEFAYVNVTTRVEKRRMSMKEAVMLATTTNRSNPLSGLKTMEEGKSPSKRSQNQPNVKKRERARSVDKISRIAFPVAFGLFNLFYWCFYLT</sequence>
<dbReference type="SUPFAM" id="SSF63712">
    <property type="entry name" value="Nicotinic receptor ligand binding domain-like"/>
    <property type="match status" value="1"/>
</dbReference>
<keyword evidence="3 11" id="KW-0813">Transport</keyword>
<keyword evidence="7 11" id="KW-1133">Transmembrane helix</keyword>
<dbReference type="InterPro" id="IPR038050">
    <property type="entry name" value="Neuro_actylchol_rec"/>
</dbReference>
<evidence type="ECO:0000256" key="11">
    <source>
        <dbReference type="RuleBase" id="RU000687"/>
    </source>
</evidence>
<evidence type="ECO:0000259" key="13">
    <source>
        <dbReference type="Pfam" id="PF02931"/>
    </source>
</evidence>
<accession>A0A3S0ZSI6</accession>
<feature type="transmembrane region" description="Helical" evidence="11">
    <location>
        <begin position="241"/>
        <end position="261"/>
    </location>
</feature>
<evidence type="ECO:0000313" key="16">
    <source>
        <dbReference type="Proteomes" id="UP000271974"/>
    </source>
</evidence>
<proteinExistence type="inferred from homology"/>
<feature type="domain" description="Neurotransmitter-gated ion-channel ligand-binding" evidence="13">
    <location>
        <begin position="5"/>
        <end position="137"/>
    </location>
</feature>
<keyword evidence="9 11" id="KW-0472">Membrane</keyword>
<dbReference type="PANTHER" id="PTHR18945">
    <property type="entry name" value="NEUROTRANSMITTER GATED ION CHANNEL"/>
    <property type="match status" value="1"/>
</dbReference>
<dbReference type="Proteomes" id="UP000271974">
    <property type="component" value="Unassembled WGS sequence"/>
</dbReference>
<dbReference type="InterPro" id="IPR006202">
    <property type="entry name" value="Neur_chan_lig-bd"/>
</dbReference>
<evidence type="ECO:0000256" key="6">
    <source>
        <dbReference type="ARBA" id="ARBA00022729"/>
    </source>
</evidence>
<evidence type="ECO:0000313" key="15">
    <source>
        <dbReference type="EMBL" id="RUS84781.1"/>
    </source>
</evidence>
<comment type="similarity">
    <text evidence="11">Belongs to the ligand-gated ion channel (TC 1.A.9) family.</text>
</comment>
<dbReference type="GO" id="GO:0005230">
    <property type="term" value="F:extracellular ligand-gated monoatomic ion channel activity"/>
    <property type="evidence" value="ECO:0007669"/>
    <property type="project" value="InterPro"/>
</dbReference>
<dbReference type="Gene3D" id="1.20.58.390">
    <property type="entry name" value="Neurotransmitter-gated ion-channel transmembrane domain"/>
    <property type="match status" value="1"/>
</dbReference>
<feature type="domain" description="Neurotransmitter-gated ion-channel transmembrane" evidence="14">
    <location>
        <begin position="182"/>
        <end position="305"/>
    </location>
</feature>
<keyword evidence="6" id="KW-0732">Signal</keyword>
<evidence type="ECO:0008006" key="17">
    <source>
        <dbReference type="Google" id="ProtNLM"/>
    </source>
</evidence>
<dbReference type="OrthoDB" id="407674at2759"/>
<feature type="region of interest" description="Disordered" evidence="12">
    <location>
        <begin position="284"/>
        <end position="315"/>
    </location>
</feature>
<feature type="transmembrane region" description="Helical" evidence="11">
    <location>
        <begin position="175"/>
        <end position="198"/>
    </location>
</feature>
<comment type="subcellular location">
    <subcellularLocation>
        <location evidence="2">Cell membrane</location>
    </subcellularLocation>
    <subcellularLocation>
        <location evidence="1">Membrane</location>
        <topology evidence="1">Multi-pass membrane protein</topology>
    </subcellularLocation>
</comment>
<dbReference type="PRINTS" id="PR00253">
    <property type="entry name" value="GABAARECEPTR"/>
</dbReference>
<evidence type="ECO:0000256" key="9">
    <source>
        <dbReference type="ARBA" id="ARBA00023136"/>
    </source>
</evidence>
<comment type="caution">
    <text evidence="15">The sequence shown here is derived from an EMBL/GenBank/DDBJ whole genome shotgun (WGS) entry which is preliminary data.</text>
</comment>
<feature type="transmembrane region" description="Helical" evidence="11">
    <location>
        <begin position="322"/>
        <end position="341"/>
    </location>
</feature>
<gene>
    <name evidence="15" type="ORF">EGW08_007465</name>
</gene>
<dbReference type="GO" id="GO:0005886">
    <property type="term" value="C:plasma membrane"/>
    <property type="evidence" value="ECO:0007669"/>
    <property type="project" value="UniProtKB-SubCell"/>
</dbReference>
<evidence type="ECO:0000256" key="5">
    <source>
        <dbReference type="ARBA" id="ARBA00022692"/>
    </source>
</evidence>
<dbReference type="PROSITE" id="PS00236">
    <property type="entry name" value="NEUROTR_ION_CHANNEL"/>
    <property type="match status" value="1"/>
</dbReference>
<dbReference type="InterPro" id="IPR006201">
    <property type="entry name" value="Neur_channel"/>
</dbReference>
<dbReference type="PRINTS" id="PR00252">
    <property type="entry name" value="NRIONCHANNEL"/>
</dbReference>
<reference evidence="15 16" key="1">
    <citation type="submission" date="2019-01" db="EMBL/GenBank/DDBJ databases">
        <title>A draft genome assembly of the solar-powered sea slug Elysia chlorotica.</title>
        <authorList>
            <person name="Cai H."/>
            <person name="Li Q."/>
            <person name="Fang X."/>
            <person name="Li J."/>
            <person name="Curtis N.E."/>
            <person name="Altenburger A."/>
            <person name="Shibata T."/>
            <person name="Feng M."/>
            <person name="Maeda T."/>
            <person name="Schwartz J.A."/>
            <person name="Shigenobu S."/>
            <person name="Lundholm N."/>
            <person name="Nishiyama T."/>
            <person name="Yang H."/>
            <person name="Hasebe M."/>
            <person name="Li S."/>
            <person name="Pierce S.K."/>
            <person name="Wang J."/>
        </authorList>
    </citation>
    <scope>NUCLEOTIDE SEQUENCE [LARGE SCALE GENOMIC DNA]</scope>
    <source>
        <strain evidence="15">EC2010</strain>
        <tissue evidence="15">Whole organism of an adult</tissue>
    </source>
</reference>
<evidence type="ECO:0000256" key="3">
    <source>
        <dbReference type="ARBA" id="ARBA00022448"/>
    </source>
</evidence>
<keyword evidence="5 11" id="KW-0812">Transmembrane</keyword>
<evidence type="ECO:0000256" key="10">
    <source>
        <dbReference type="ARBA" id="ARBA00023303"/>
    </source>
</evidence>
<evidence type="ECO:0000256" key="1">
    <source>
        <dbReference type="ARBA" id="ARBA00004141"/>
    </source>
</evidence>
<keyword evidence="10 11" id="KW-0407">Ion channel</keyword>
<name>A0A3S0ZSI6_ELYCH</name>
<evidence type="ECO:0000256" key="12">
    <source>
        <dbReference type="SAM" id="MobiDB-lite"/>
    </source>
</evidence>
<keyword evidence="16" id="KW-1185">Reference proteome</keyword>
<dbReference type="InterPro" id="IPR036719">
    <property type="entry name" value="Neuro-gated_channel_TM_sf"/>
</dbReference>
<evidence type="ECO:0000256" key="7">
    <source>
        <dbReference type="ARBA" id="ARBA00022989"/>
    </source>
</evidence>
<dbReference type="InterPro" id="IPR018000">
    <property type="entry name" value="Neurotransmitter_ion_chnl_CS"/>
</dbReference>
<dbReference type="Pfam" id="PF02931">
    <property type="entry name" value="Neur_chan_LBD"/>
    <property type="match status" value="1"/>
</dbReference>
<dbReference type="InterPro" id="IPR036734">
    <property type="entry name" value="Neur_chan_lig-bd_sf"/>
</dbReference>
<dbReference type="GO" id="GO:0004888">
    <property type="term" value="F:transmembrane signaling receptor activity"/>
    <property type="evidence" value="ECO:0007669"/>
    <property type="project" value="InterPro"/>
</dbReference>
<dbReference type="SUPFAM" id="SSF90112">
    <property type="entry name" value="Neurotransmitter-gated ion-channel transmembrane pore"/>
    <property type="match status" value="1"/>
</dbReference>
<dbReference type="Gene3D" id="2.70.170.10">
    <property type="entry name" value="Neurotransmitter-gated ion-channel ligand-binding domain"/>
    <property type="match status" value="1"/>
</dbReference>
<evidence type="ECO:0000256" key="8">
    <source>
        <dbReference type="ARBA" id="ARBA00023065"/>
    </source>
</evidence>
<protein>
    <recommendedName>
        <fullName evidence="17">Neurotransmitter-gated ion-channel transmembrane domain-containing protein</fullName>
    </recommendedName>
</protein>
<organism evidence="15 16">
    <name type="scientific">Elysia chlorotica</name>
    <name type="common">Eastern emerald elysia</name>
    <name type="synonym">Sea slug</name>
    <dbReference type="NCBI Taxonomy" id="188477"/>
    <lineage>
        <taxon>Eukaryota</taxon>
        <taxon>Metazoa</taxon>
        <taxon>Spiralia</taxon>
        <taxon>Lophotrochozoa</taxon>
        <taxon>Mollusca</taxon>
        <taxon>Gastropoda</taxon>
        <taxon>Heterobranchia</taxon>
        <taxon>Euthyneura</taxon>
        <taxon>Panpulmonata</taxon>
        <taxon>Sacoglossa</taxon>
        <taxon>Placobranchoidea</taxon>
        <taxon>Plakobranchidae</taxon>
        <taxon>Elysia</taxon>
    </lineage>
</organism>
<dbReference type="InterPro" id="IPR006028">
    <property type="entry name" value="GABAA/Glycine_rcpt"/>
</dbReference>
<keyword evidence="4" id="KW-1003">Cell membrane</keyword>
<feature type="transmembrane region" description="Helical" evidence="11">
    <location>
        <begin position="210"/>
        <end position="229"/>
    </location>
</feature>
<evidence type="ECO:0000259" key="14">
    <source>
        <dbReference type="Pfam" id="PF02932"/>
    </source>
</evidence>
<dbReference type="AlphaFoldDB" id="A0A3S0ZSI6"/>
<keyword evidence="8 11" id="KW-0406">Ion transport</keyword>
<dbReference type="STRING" id="188477.A0A3S0ZSI6"/>
<evidence type="ECO:0000256" key="4">
    <source>
        <dbReference type="ARBA" id="ARBA00022475"/>
    </source>
</evidence>
<dbReference type="EMBL" id="RQTK01000193">
    <property type="protein sequence ID" value="RUS84781.1"/>
    <property type="molecule type" value="Genomic_DNA"/>
</dbReference>
<evidence type="ECO:0000256" key="2">
    <source>
        <dbReference type="ARBA" id="ARBA00004236"/>
    </source>
</evidence>
<dbReference type="Pfam" id="PF02932">
    <property type="entry name" value="Neur_chan_memb"/>
    <property type="match status" value="1"/>
</dbReference>
<dbReference type="CDD" id="cd19049">
    <property type="entry name" value="LGIC_TM_anion"/>
    <property type="match status" value="1"/>
</dbReference>